<dbReference type="AlphaFoldDB" id="A0A383TV40"/>
<reference evidence="2 3" key="1">
    <citation type="submission" date="2018-09" db="EMBL/GenBank/DDBJ databases">
        <authorList>
            <consortium name="Pathogen Informatics"/>
        </authorList>
    </citation>
    <scope>NUCLEOTIDE SEQUENCE [LARGE SCALE GENOMIC DNA]</scope>
    <source>
        <strain evidence="2 3">OH-22767</strain>
    </source>
</reference>
<organism evidence="2 3">
    <name type="scientific">Candidatus Ornithobacterium hominis</name>
    <dbReference type="NCBI Taxonomy" id="2497989"/>
    <lineage>
        <taxon>Bacteria</taxon>
        <taxon>Pseudomonadati</taxon>
        <taxon>Bacteroidota</taxon>
        <taxon>Flavobacteriia</taxon>
        <taxon>Flavobacteriales</taxon>
        <taxon>Weeksellaceae</taxon>
        <taxon>Ornithobacterium</taxon>
    </lineage>
</organism>
<keyword evidence="3" id="KW-1185">Reference proteome</keyword>
<evidence type="ECO:0000256" key="1">
    <source>
        <dbReference type="SAM" id="SignalP"/>
    </source>
</evidence>
<dbReference type="Proteomes" id="UP000262142">
    <property type="component" value="Unassembled WGS sequence"/>
</dbReference>
<feature type="signal peptide" evidence="1">
    <location>
        <begin position="1"/>
        <end position="26"/>
    </location>
</feature>
<evidence type="ECO:0000313" key="3">
    <source>
        <dbReference type="Proteomes" id="UP000262142"/>
    </source>
</evidence>
<protein>
    <submittedName>
        <fullName evidence="2">Protein of uncharacterized function (DUF3078)</fullName>
    </submittedName>
</protein>
<gene>
    <name evidence="2" type="ORF">SAMEA104719789_00312</name>
</gene>
<keyword evidence="1" id="KW-0732">Signal</keyword>
<feature type="chain" id="PRO_5016731515" evidence="1">
    <location>
        <begin position="27"/>
        <end position="320"/>
    </location>
</feature>
<sequence length="320" mass="36597">MNIKIMKRRFKFSLALILLTFGISFAQLNTVKSELERTKIREKDTLDGWKNFGQVNLLLNQSAFSNWVAGGENSIAGNLNAQYNFYYKKGSWTWDNLLQGSYGLSSTESKGLRKTDDRLEINSILGEKAFENWSYSLFMNFKTQFVNGYHYDLDEDRGFRTSGLFKPAYLTFGPGLLWRKSQNFHFNLAPLTSKVTFLNGEVFTYTDLDGDGKKEAVSSNVIETYGVDPGKSSRYELGFYAAGYYKASLMENITMENILSLYSNYLENPKNVDLDYTMNLIFKINKYLSTNLSVQTIYDDDAFSGFQIREVFGLGINVNL</sequence>
<name>A0A383TV40_9FLAO</name>
<dbReference type="RefSeq" id="WP_245952906.1">
    <property type="nucleotide sequence ID" value="NZ_UNSC01000001.1"/>
</dbReference>
<proteinExistence type="predicted"/>
<dbReference type="InterPro" id="IPR021428">
    <property type="entry name" value="DUF3078"/>
</dbReference>
<dbReference type="Pfam" id="PF11276">
    <property type="entry name" value="DUF3078"/>
    <property type="match status" value="1"/>
</dbReference>
<accession>A0A383TV40</accession>
<evidence type="ECO:0000313" key="2">
    <source>
        <dbReference type="EMBL" id="SZD71217.1"/>
    </source>
</evidence>
<dbReference type="EMBL" id="UNSC01000001">
    <property type="protein sequence ID" value="SZD71217.1"/>
    <property type="molecule type" value="Genomic_DNA"/>
</dbReference>